<organism evidence="3">
    <name type="scientific">bioreactor metagenome</name>
    <dbReference type="NCBI Taxonomy" id="1076179"/>
    <lineage>
        <taxon>unclassified sequences</taxon>
        <taxon>metagenomes</taxon>
        <taxon>ecological metagenomes</taxon>
    </lineage>
</organism>
<dbReference type="Pfam" id="PF00534">
    <property type="entry name" value="Glycos_transf_1"/>
    <property type="match status" value="1"/>
</dbReference>
<reference evidence="3" key="1">
    <citation type="submission" date="2019-08" db="EMBL/GenBank/DDBJ databases">
        <authorList>
            <person name="Kucharzyk K."/>
            <person name="Murdoch R.W."/>
            <person name="Higgins S."/>
            <person name="Loffler F."/>
        </authorList>
    </citation>
    <scope>NUCLEOTIDE SEQUENCE</scope>
</reference>
<dbReference type="Gene3D" id="3.40.50.2000">
    <property type="entry name" value="Glycogen Phosphorylase B"/>
    <property type="match status" value="1"/>
</dbReference>
<dbReference type="InterPro" id="IPR001296">
    <property type="entry name" value="Glyco_trans_1"/>
</dbReference>
<dbReference type="GO" id="GO:0009103">
    <property type="term" value="P:lipopolysaccharide biosynthetic process"/>
    <property type="evidence" value="ECO:0007669"/>
    <property type="project" value="TreeGrafter"/>
</dbReference>
<evidence type="ECO:0000256" key="1">
    <source>
        <dbReference type="ARBA" id="ARBA00022679"/>
    </source>
</evidence>
<sequence>MRTLLCIRSDYLSNPAGDTTLVMQTSKYLRERGVETTVNYGQIQDFSVYDMVHLFNLTRISETYEYFCRAKRQEKPVVITPIYWDLSKFYCFSKNASAARQWESYAPFRGKILNGCDAIYPSSNMERELIGREYGSSLPQIVVYSGIELKDLSDSTPTGARSENYILCAARVCPRKNQLALAKAAYQLGIGLILAGEADNPDYLNRCLAYQNVRYKGFLPFQRLRPLYTNARMHVLCGFVETPGLANLEAAACGCNILSTAEGSAAEYFEDMALYCDPYKEGDILAKVEAGLTQNRQPHLKAHILKNFCLNSCMEPLYLSYCSIIR</sequence>
<dbReference type="PANTHER" id="PTHR46401">
    <property type="entry name" value="GLYCOSYLTRANSFERASE WBBK-RELATED"/>
    <property type="match status" value="1"/>
</dbReference>
<gene>
    <name evidence="3" type="ORF">SDC9_66064</name>
</gene>
<dbReference type="SUPFAM" id="SSF53756">
    <property type="entry name" value="UDP-Glycosyltransferase/glycogen phosphorylase"/>
    <property type="match status" value="1"/>
</dbReference>
<evidence type="ECO:0000259" key="2">
    <source>
        <dbReference type="Pfam" id="PF00534"/>
    </source>
</evidence>
<name>A0A644XV48_9ZZZZ</name>
<protein>
    <recommendedName>
        <fullName evidence="2">Glycosyl transferase family 1 domain-containing protein</fullName>
    </recommendedName>
</protein>
<dbReference type="AlphaFoldDB" id="A0A644XV48"/>
<evidence type="ECO:0000313" key="3">
    <source>
        <dbReference type="EMBL" id="MPM19638.1"/>
    </source>
</evidence>
<comment type="caution">
    <text evidence="3">The sequence shown here is derived from an EMBL/GenBank/DDBJ whole genome shotgun (WGS) entry which is preliminary data.</text>
</comment>
<accession>A0A644XV48</accession>
<dbReference type="GO" id="GO:0016757">
    <property type="term" value="F:glycosyltransferase activity"/>
    <property type="evidence" value="ECO:0007669"/>
    <property type="project" value="InterPro"/>
</dbReference>
<feature type="domain" description="Glycosyl transferase family 1" evidence="2">
    <location>
        <begin position="162"/>
        <end position="295"/>
    </location>
</feature>
<keyword evidence="1" id="KW-0808">Transferase</keyword>
<proteinExistence type="predicted"/>
<dbReference type="EMBL" id="VSSQ01003213">
    <property type="protein sequence ID" value="MPM19638.1"/>
    <property type="molecule type" value="Genomic_DNA"/>
</dbReference>
<dbReference type="PANTHER" id="PTHR46401:SF2">
    <property type="entry name" value="GLYCOSYLTRANSFERASE WBBK-RELATED"/>
    <property type="match status" value="1"/>
</dbReference>
<dbReference type="CDD" id="cd03801">
    <property type="entry name" value="GT4_PimA-like"/>
    <property type="match status" value="1"/>
</dbReference>